<dbReference type="InterPro" id="IPR000644">
    <property type="entry name" value="CBS_dom"/>
</dbReference>
<proteinExistence type="predicted"/>
<evidence type="ECO:0000256" key="1">
    <source>
        <dbReference type="ARBA" id="ARBA00023122"/>
    </source>
</evidence>
<dbReference type="PANTHER" id="PTHR43080:SF2">
    <property type="entry name" value="CBS DOMAIN-CONTAINING PROTEIN"/>
    <property type="match status" value="1"/>
</dbReference>
<evidence type="ECO:0000313" key="5">
    <source>
        <dbReference type="Proteomes" id="UP000022835"/>
    </source>
</evidence>
<protein>
    <submittedName>
        <fullName evidence="4">Histidine kinase</fullName>
    </submittedName>
</protein>
<dbReference type="STRING" id="1440774.Y900_022240"/>
<dbReference type="AlphaFoldDB" id="A0A064CS87"/>
<dbReference type="eggNOG" id="COG2905">
    <property type="taxonomic scope" value="Bacteria"/>
</dbReference>
<name>A0A064CS87_9MYCO</name>
<keyword evidence="4" id="KW-0418">Kinase</keyword>
<organism evidence="4 5">
    <name type="scientific">Mycolicibacterium aromaticivorans JS19b1 = JCM 16368</name>
    <dbReference type="NCBI Taxonomy" id="1440774"/>
    <lineage>
        <taxon>Bacteria</taxon>
        <taxon>Bacillati</taxon>
        <taxon>Actinomycetota</taxon>
        <taxon>Actinomycetes</taxon>
        <taxon>Mycobacteriales</taxon>
        <taxon>Mycobacteriaceae</taxon>
        <taxon>Mycolicibacterium</taxon>
    </lineage>
</organism>
<dbReference type="SMART" id="SM00116">
    <property type="entry name" value="CBS"/>
    <property type="match status" value="2"/>
</dbReference>
<comment type="caution">
    <text evidence="4">The sequence shown here is derived from an EMBL/GenBank/DDBJ whole genome shotgun (WGS) entry which is preliminary data.</text>
</comment>
<evidence type="ECO:0000313" key="4">
    <source>
        <dbReference type="EMBL" id="KDF01579.1"/>
    </source>
</evidence>
<feature type="domain" description="CBS" evidence="3">
    <location>
        <begin position="76"/>
        <end position="132"/>
    </location>
</feature>
<keyword evidence="1 2" id="KW-0129">CBS domain</keyword>
<dbReference type="Proteomes" id="UP000022835">
    <property type="component" value="Unassembled WGS sequence"/>
</dbReference>
<dbReference type="Gene3D" id="3.10.580.10">
    <property type="entry name" value="CBS-domain"/>
    <property type="match status" value="1"/>
</dbReference>
<keyword evidence="5" id="KW-1185">Reference proteome</keyword>
<keyword evidence="4" id="KW-0808">Transferase</keyword>
<dbReference type="EMBL" id="JALN02000001">
    <property type="protein sequence ID" value="KDF01579.1"/>
    <property type="molecule type" value="Genomic_DNA"/>
</dbReference>
<dbReference type="InterPro" id="IPR051257">
    <property type="entry name" value="Diverse_CBS-Domain"/>
</dbReference>
<dbReference type="RefSeq" id="WP_036347472.1">
    <property type="nucleotide sequence ID" value="NZ_JALN02000001.1"/>
</dbReference>
<evidence type="ECO:0000259" key="3">
    <source>
        <dbReference type="PROSITE" id="PS51371"/>
    </source>
</evidence>
<dbReference type="Pfam" id="PF00571">
    <property type="entry name" value="CBS"/>
    <property type="match status" value="2"/>
</dbReference>
<feature type="domain" description="CBS" evidence="3">
    <location>
        <begin position="8"/>
        <end position="67"/>
    </location>
</feature>
<reference evidence="4" key="1">
    <citation type="submission" date="2014-05" db="EMBL/GenBank/DDBJ databases">
        <title>Genome sequence of Mycobacterium aromaticivorans strain JS19b1T (= DSM 45407T).</title>
        <authorList>
            <person name="Kwak Y."/>
            <person name="Park G.-S."/>
            <person name="Li Q.X."/>
            <person name="Lee S.-E."/>
            <person name="Shin J.-H."/>
        </authorList>
    </citation>
    <scope>NUCLEOTIDE SEQUENCE [LARGE SCALE GENOMIC DNA]</scope>
    <source>
        <strain evidence="4">JS19b1</strain>
    </source>
</reference>
<evidence type="ECO:0000256" key="2">
    <source>
        <dbReference type="PROSITE-ProRule" id="PRU00703"/>
    </source>
</evidence>
<accession>A0A064CS87</accession>
<dbReference type="SUPFAM" id="SSF54631">
    <property type="entry name" value="CBS-domain pair"/>
    <property type="match status" value="1"/>
</dbReference>
<sequence length="144" mass="15384">MRIADILRSKGTTVATITETTTVTGLLAELAIHNIGAMVVVGPDGGVVGIVSERDVVRTLHDHGPDLLRSAVADIMSKVLVTCSPDDQIDDLSALMTHNRVRHVPVMQGGRLVGIVSIGDVVKNRMEQLQAEQEHLQAYITQGG</sequence>
<dbReference type="InterPro" id="IPR046342">
    <property type="entry name" value="CBS_dom_sf"/>
</dbReference>
<dbReference type="OrthoDB" id="9807125at2"/>
<dbReference type="PANTHER" id="PTHR43080">
    <property type="entry name" value="CBS DOMAIN-CONTAINING PROTEIN CBSX3, MITOCHONDRIAL"/>
    <property type="match status" value="1"/>
</dbReference>
<dbReference type="GO" id="GO:0016301">
    <property type="term" value="F:kinase activity"/>
    <property type="evidence" value="ECO:0007669"/>
    <property type="project" value="UniProtKB-KW"/>
</dbReference>
<dbReference type="PROSITE" id="PS51371">
    <property type="entry name" value="CBS"/>
    <property type="match status" value="2"/>
</dbReference>
<gene>
    <name evidence="4" type="ORF">Y900_022240</name>
</gene>